<keyword evidence="5" id="KW-1185">Reference proteome</keyword>
<proteinExistence type="predicted"/>
<organism evidence="4 5">
    <name type="scientific">Alkalimarinus alittae</name>
    <dbReference type="NCBI Taxonomy" id="2961619"/>
    <lineage>
        <taxon>Bacteria</taxon>
        <taxon>Pseudomonadati</taxon>
        <taxon>Pseudomonadota</taxon>
        <taxon>Gammaproteobacteria</taxon>
        <taxon>Alteromonadales</taxon>
        <taxon>Alteromonadaceae</taxon>
        <taxon>Alkalimarinus</taxon>
    </lineage>
</organism>
<reference evidence="4" key="1">
    <citation type="submission" date="2022-06" db="EMBL/GenBank/DDBJ databases">
        <title>Alkalimarinus sp. nov., isolated from gut of a Alitta virens.</title>
        <authorList>
            <person name="Yang A.I."/>
            <person name="Shin N.-R."/>
        </authorList>
    </citation>
    <scope>NUCLEOTIDE SEQUENCE</scope>
    <source>
        <strain evidence="4">A2M4</strain>
    </source>
</reference>
<feature type="repeat" description="TPR" evidence="3">
    <location>
        <begin position="69"/>
        <end position="102"/>
    </location>
</feature>
<feature type="repeat" description="TPR" evidence="3">
    <location>
        <begin position="103"/>
        <end position="136"/>
    </location>
</feature>
<evidence type="ECO:0008006" key="6">
    <source>
        <dbReference type="Google" id="ProtNLM"/>
    </source>
</evidence>
<keyword evidence="1" id="KW-0677">Repeat</keyword>
<dbReference type="PANTHER" id="PTHR44186">
    <property type="match status" value="1"/>
</dbReference>
<accession>A0ABY6N6C9</accession>
<evidence type="ECO:0000256" key="2">
    <source>
        <dbReference type="ARBA" id="ARBA00022803"/>
    </source>
</evidence>
<dbReference type="PANTHER" id="PTHR44186:SF1">
    <property type="entry name" value="BARDET-BIEDL SYNDROME 4 PROTEIN"/>
    <property type="match status" value="1"/>
</dbReference>
<gene>
    <name evidence="4" type="ORF">NKI27_07340</name>
</gene>
<keyword evidence="2 3" id="KW-0802">TPR repeat</keyword>
<evidence type="ECO:0000256" key="1">
    <source>
        <dbReference type="ARBA" id="ARBA00022737"/>
    </source>
</evidence>
<name>A0ABY6N6C9_9ALTE</name>
<protein>
    <recommendedName>
        <fullName evidence="6">Tetratricopeptide repeat protein</fullName>
    </recommendedName>
</protein>
<dbReference type="PROSITE" id="PS50005">
    <property type="entry name" value="TPR"/>
    <property type="match status" value="2"/>
</dbReference>
<evidence type="ECO:0000313" key="5">
    <source>
        <dbReference type="Proteomes" id="UP001163739"/>
    </source>
</evidence>
<evidence type="ECO:0000256" key="3">
    <source>
        <dbReference type="PROSITE-ProRule" id="PRU00339"/>
    </source>
</evidence>
<dbReference type="Gene3D" id="1.25.40.10">
    <property type="entry name" value="Tetratricopeptide repeat domain"/>
    <property type="match status" value="1"/>
</dbReference>
<dbReference type="SMART" id="SM00028">
    <property type="entry name" value="TPR"/>
    <property type="match status" value="3"/>
</dbReference>
<dbReference type="InterPro" id="IPR011990">
    <property type="entry name" value="TPR-like_helical_dom_sf"/>
</dbReference>
<dbReference type="InterPro" id="IPR019734">
    <property type="entry name" value="TPR_rpt"/>
</dbReference>
<dbReference type="RefSeq" id="WP_265049021.1">
    <property type="nucleotide sequence ID" value="NZ_CP100390.1"/>
</dbReference>
<dbReference type="Proteomes" id="UP001163739">
    <property type="component" value="Chromosome"/>
</dbReference>
<dbReference type="SUPFAM" id="SSF48452">
    <property type="entry name" value="TPR-like"/>
    <property type="match status" value="1"/>
</dbReference>
<sequence length="664" mass="74991">MNTMTSTLQPTINEFLKSELADMARILIHANDLYQNANNLSTPAADRQAFLDNAYQLVSEVMSADPTNSPAINLLGRIELDRGNISTAKALFNRCLKHEPSNTQYLTNAGYLYLVADEPEKALEHFHAALSFDKRYVNAFLGIARAQQALRNFDVAYLHYRSLVAHGHNNQTILQGMLNCCEHIQVDRYEADLEADLLTLLANDNLPLERLSHFAAQLICKKYDLENPNAPIDLLTVANDPLIFHSLIKCNLPNPFVEEFITLLRQSILFEAVETRHLRDELQLLTIAIGVYAERGNYSLIIDEVEASHVQHFDQILTQTLQQNWTVDNVAGALILVGMYQAFFSQCYAVNLTALKLIDWPEVLHPLMSASLYRRAEREAFKQQFPEKQDELLIAKEDLSAPFPRWNNLALFNEQSLKKDLIESFNLSDESLPERLLLLVAGTDAAQKAVEYARYFTDVEVLAVEHSLENLAESHLKAQEEQLTNIAFWPPSLARRFLQDGNEIHFASITGDAKVIDNSFISLIQNNLSKNGVMNIKLQQSPDNATKDIQALVSKQKLRATSANIRALRATILADKYSDYWSNLINDEYFYSIDGCRQSWFTPSTQQAILGSVIGLLANPEWTLSKVLNHHSKAVATALAKKHLIKFAEKQQVDNAYSIYLVKG</sequence>
<evidence type="ECO:0000313" key="4">
    <source>
        <dbReference type="EMBL" id="UZE97547.1"/>
    </source>
</evidence>
<dbReference type="EMBL" id="CP100390">
    <property type="protein sequence ID" value="UZE97547.1"/>
    <property type="molecule type" value="Genomic_DNA"/>
</dbReference>